<dbReference type="RefSeq" id="XP_009517284.1">
    <property type="nucleotide sequence ID" value="XM_009518989.1"/>
</dbReference>
<evidence type="ECO:0000313" key="3">
    <source>
        <dbReference type="Proteomes" id="UP000002640"/>
    </source>
</evidence>
<sequence>MGHVDGLSRLHARQQGKGKAKRGANNPTTEQVLKCMQDLGSSALRTGALSKEDCYAVGMKFVCDPRVVKDRFDKRGLPRKKRGRPCPNISELADKYTEAAFSEIAHMVGMKPRTYRRYHGEVKLELARRARQRPMGTHGPLLKLLMQLSDSTTDSMFVSAFCFSHMEVVA</sequence>
<evidence type="ECO:0000256" key="1">
    <source>
        <dbReference type="SAM" id="MobiDB-lite"/>
    </source>
</evidence>
<dbReference type="InParanoid" id="G4YL94"/>
<keyword evidence="3" id="KW-1185">Reference proteome</keyword>
<organism evidence="2 3">
    <name type="scientific">Phytophthora sojae (strain P6497)</name>
    <name type="common">Soybean stem and root rot agent</name>
    <name type="synonym">Phytophthora megasperma f. sp. glycines</name>
    <dbReference type="NCBI Taxonomy" id="1094619"/>
    <lineage>
        <taxon>Eukaryota</taxon>
        <taxon>Sar</taxon>
        <taxon>Stramenopiles</taxon>
        <taxon>Oomycota</taxon>
        <taxon>Peronosporomycetes</taxon>
        <taxon>Peronosporales</taxon>
        <taxon>Peronosporaceae</taxon>
        <taxon>Phytophthora</taxon>
    </lineage>
</organism>
<name>G4YL94_PHYSP</name>
<dbReference type="GeneID" id="20637863"/>
<feature type="region of interest" description="Disordered" evidence="1">
    <location>
        <begin position="1"/>
        <end position="28"/>
    </location>
</feature>
<accession>G4YL94</accession>
<dbReference type="SMR" id="G4YL94"/>
<dbReference type="EMBL" id="JH159151">
    <property type="protein sequence ID" value="EGZ30009.1"/>
    <property type="molecule type" value="Genomic_DNA"/>
</dbReference>
<dbReference type="AlphaFoldDB" id="G4YL94"/>
<dbReference type="KEGG" id="psoj:PHYSODRAFT_248810"/>
<evidence type="ECO:0000313" key="2">
    <source>
        <dbReference type="EMBL" id="EGZ30009.1"/>
    </source>
</evidence>
<feature type="compositionally biased region" description="Basic residues" evidence="1">
    <location>
        <begin position="10"/>
        <end position="22"/>
    </location>
</feature>
<proteinExistence type="predicted"/>
<reference evidence="2 3" key="1">
    <citation type="journal article" date="2006" name="Science">
        <title>Phytophthora genome sequences uncover evolutionary origins and mechanisms of pathogenesis.</title>
        <authorList>
            <person name="Tyler B.M."/>
            <person name="Tripathy S."/>
            <person name="Zhang X."/>
            <person name="Dehal P."/>
            <person name="Jiang R.H."/>
            <person name="Aerts A."/>
            <person name="Arredondo F.D."/>
            <person name="Baxter L."/>
            <person name="Bensasson D."/>
            <person name="Beynon J.L."/>
            <person name="Chapman J."/>
            <person name="Damasceno C.M."/>
            <person name="Dorrance A.E."/>
            <person name="Dou D."/>
            <person name="Dickerman A.W."/>
            <person name="Dubchak I.L."/>
            <person name="Garbelotto M."/>
            <person name="Gijzen M."/>
            <person name="Gordon S.G."/>
            <person name="Govers F."/>
            <person name="Grunwald N.J."/>
            <person name="Huang W."/>
            <person name="Ivors K.L."/>
            <person name="Jones R.W."/>
            <person name="Kamoun S."/>
            <person name="Krampis K."/>
            <person name="Lamour K.H."/>
            <person name="Lee M.K."/>
            <person name="McDonald W.H."/>
            <person name="Medina M."/>
            <person name="Meijer H.J."/>
            <person name="Nordberg E.K."/>
            <person name="Maclean D.J."/>
            <person name="Ospina-Giraldo M.D."/>
            <person name="Morris P.F."/>
            <person name="Phuntumart V."/>
            <person name="Putnam N.H."/>
            <person name="Rash S."/>
            <person name="Rose J.K."/>
            <person name="Sakihama Y."/>
            <person name="Salamov A.A."/>
            <person name="Savidor A."/>
            <person name="Scheuring C.F."/>
            <person name="Smith B.M."/>
            <person name="Sobral B.W."/>
            <person name="Terry A."/>
            <person name="Torto-Alalibo T.A."/>
            <person name="Win J."/>
            <person name="Xu Z."/>
            <person name="Zhang H."/>
            <person name="Grigoriev I.V."/>
            <person name="Rokhsar D.S."/>
            <person name="Boore J.L."/>
        </authorList>
    </citation>
    <scope>NUCLEOTIDE SEQUENCE [LARGE SCALE GENOMIC DNA]</scope>
    <source>
        <strain evidence="2 3">P6497</strain>
    </source>
</reference>
<gene>
    <name evidence="2" type="ORF">PHYSODRAFT_248810</name>
</gene>
<dbReference type="Proteomes" id="UP000002640">
    <property type="component" value="Unassembled WGS sequence"/>
</dbReference>
<protein>
    <submittedName>
        <fullName evidence="2">Uncharacterized protein</fullName>
    </submittedName>
</protein>